<dbReference type="SUPFAM" id="SSF48350">
    <property type="entry name" value="GTPase activation domain, GAP"/>
    <property type="match status" value="1"/>
</dbReference>
<proteinExistence type="predicted"/>
<evidence type="ECO:0000313" key="4">
    <source>
        <dbReference type="EMBL" id="ELR23911.1"/>
    </source>
</evidence>
<dbReference type="PANTHER" id="PTHR23176:SF0">
    <property type="entry name" value="RHO GTPASE ACTIVATING PROTEIN AT 19D, ISOFORM D"/>
    <property type="match status" value="1"/>
</dbReference>
<dbReference type="GO" id="GO:0005737">
    <property type="term" value="C:cytoplasm"/>
    <property type="evidence" value="ECO:0007669"/>
    <property type="project" value="TreeGrafter"/>
</dbReference>
<dbReference type="KEGG" id="acan:ACA1_074780"/>
<evidence type="ECO:0000259" key="3">
    <source>
        <dbReference type="PROSITE" id="PS50238"/>
    </source>
</evidence>
<dbReference type="OMA" id="HSAVNFM"/>
<dbReference type="InterPro" id="IPR008936">
    <property type="entry name" value="Rho_GTPase_activation_prot"/>
</dbReference>
<feature type="domain" description="Rho-GAP" evidence="3">
    <location>
        <begin position="1"/>
        <end position="149"/>
    </location>
</feature>
<keyword evidence="1" id="KW-0343">GTPase activation</keyword>
<organism evidence="4 5">
    <name type="scientific">Acanthamoeba castellanii (strain ATCC 30010 / Neff)</name>
    <dbReference type="NCBI Taxonomy" id="1257118"/>
    <lineage>
        <taxon>Eukaryota</taxon>
        <taxon>Amoebozoa</taxon>
        <taxon>Discosea</taxon>
        <taxon>Longamoebia</taxon>
        <taxon>Centramoebida</taxon>
        <taxon>Acanthamoebidae</taxon>
        <taxon>Acanthamoeba</taxon>
    </lineage>
</organism>
<dbReference type="AlphaFoldDB" id="L8HHI0"/>
<dbReference type="CDD" id="cd00159">
    <property type="entry name" value="RhoGAP"/>
    <property type="match status" value="1"/>
</dbReference>
<evidence type="ECO:0000256" key="2">
    <source>
        <dbReference type="ARBA" id="ARBA00037092"/>
    </source>
</evidence>
<dbReference type="Proteomes" id="UP000011083">
    <property type="component" value="Unassembled WGS sequence"/>
</dbReference>
<name>L8HHI0_ACACF</name>
<dbReference type="RefSeq" id="XP_004353439.1">
    <property type="nucleotide sequence ID" value="XM_004353387.1"/>
</dbReference>
<keyword evidence="5" id="KW-1185">Reference proteome</keyword>
<evidence type="ECO:0000256" key="1">
    <source>
        <dbReference type="ARBA" id="ARBA00022468"/>
    </source>
</evidence>
<dbReference type="InterPro" id="IPR050729">
    <property type="entry name" value="Rho-GAP"/>
</dbReference>
<dbReference type="GO" id="GO:0005096">
    <property type="term" value="F:GTPase activator activity"/>
    <property type="evidence" value="ECO:0007669"/>
    <property type="project" value="UniProtKB-KW"/>
</dbReference>
<dbReference type="Pfam" id="PF00620">
    <property type="entry name" value="RhoGAP"/>
    <property type="match status" value="1"/>
</dbReference>
<dbReference type="GeneID" id="14924908"/>
<comment type="function">
    <text evidence="2">Rho GTPase-activating protein involved in the signal transduction pathway.</text>
</comment>
<dbReference type="EMBL" id="KB007842">
    <property type="protein sequence ID" value="ELR23911.1"/>
    <property type="molecule type" value="Genomic_DNA"/>
</dbReference>
<dbReference type="InterPro" id="IPR000198">
    <property type="entry name" value="RhoGAP_dom"/>
</dbReference>
<sequence>MQNNGNYVPNIVRDTIIWLEANGAINEEGLFRVPGQMTIIENLKKEYDTRGTGTLDGITDVASVAGLLKLYLRELPEPLLVFRFYSTFVKIAKNPEAESRLRNLRILVNGLPEANKATVFYLLQFLSKVVANEKVNRHVHYVILSSPFR</sequence>
<evidence type="ECO:0000313" key="5">
    <source>
        <dbReference type="Proteomes" id="UP000011083"/>
    </source>
</evidence>
<dbReference type="OrthoDB" id="185175at2759"/>
<dbReference type="Gene3D" id="1.10.555.10">
    <property type="entry name" value="Rho GTPase activation protein"/>
    <property type="match status" value="1"/>
</dbReference>
<protein>
    <submittedName>
        <fullName evidence="4">RhoGAP domain containing protein</fullName>
    </submittedName>
</protein>
<dbReference type="PANTHER" id="PTHR23176">
    <property type="entry name" value="RHO/RAC/CDC GTPASE-ACTIVATING PROTEIN"/>
    <property type="match status" value="1"/>
</dbReference>
<dbReference type="GO" id="GO:0007165">
    <property type="term" value="P:signal transduction"/>
    <property type="evidence" value="ECO:0007669"/>
    <property type="project" value="InterPro"/>
</dbReference>
<dbReference type="VEuPathDB" id="AmoebaDB:ACA1_074780"/>
<reference evidence="4 5" key="1">
    <citation type="journal article" date="2013" name="Genome Biol.">
        <title>Genome of Acanthamoeba castellanii highlights extensive lateral gene transfer and early evolution of tyrosine kinase signaling.</title>
        <authorList>
            <person name="Clarke M."/>
            <person name="Lohan A.J."/>
            <person name="Liu B."/>
            <person name="Lagkouvardos I."/>
            <person name="Roy S."/>
            <person name="Zafar N."/>
            <person name="Bertelli C."/>
            <person name="Schilde C."/>
            <person name="Kianianmomeni A."/>
            <person name="Burglin T.R."/>
            <person name="Frech C."/>
            <person name="Turcotte B."/>
            <person name="Kopec K.O."/>
            <person name="Synnott J.M."/>
            <person name="Choo C."/>
            <person name="Paponov I."/>
            <person name="Finkler A."/>
            <person name="Soon Heng Tan C."/>
            <person name="Hutchins A.P."/>
            <person name="Weinmeier T."/>
            <person name="Rattei T."/>
            <person name="Chu J.S."/>
            <person name="Gimenez G."/>
            <person name="Irimia M."/>
            <person name="Rigden D.J."/>
            <person name="Fitzpatrick D.A."/>
            <person name="Lorenzo-Morales J."/>
            <person name="Bateman A."/>
            <person name="Chiu C.H."/>
            <person name="Tang P."/>
            <person name="Hegemann P."/>
            <person name="Fromm H."/>
            <person name="Raoult D."/>
            <person name="Greub G."/>
            <person name="Miranda-Saavedra D."/>
            <person name="Chen N."/>
            <person name="Nash P."/>
            <person name="Ginger M.L."/>
            <person name="Horn M."/>
            <person name="Schaap P."/>
            <person name="Caler L."/>
            <person name="Loftus B."/>
        </authorList>
    </citation>
    <scope>NUCLEOTIDE SEQUENCE [LARGE SCALE GENOMIC DNA]</scope>
    <source>
        <strain evidence="4 5">Neff</strain>
    </source>
</reference>
<dbReference type="PROSITE" id="PS50238">
    <property type="entry name" value="RHOGAP"/>
    <property type="match status" value="1"/>
</dbReference>
<accession>L8HHI0</accession>
<gene>
    <name evidence="4" type="ORF">ACA1_074780</name>
</gene>
<dbReference type="SMART" id="SM00324">
    <property type="entry name" value="RhoGAP"/>
    <property type="match status" value="1"/>
</dbReference>